<gene>
    <name evidence="1" type="ORF">ACFPRK_20815</name>
</gene>
<accession>A0ABW0B7P0</accession>
<keyword evidence="2" id="KW-1185">Reference proteome</keyword>
<name>A0ABW0B7P0_9ACTN</name>
<evidence type="ECO:0000313" key="2">
    <source>
        <dbReference type="Proteomes" id="UP001596208"/>
    </source>
</evidence>
<dbReference type="RefSeq" id="WP_065848922.1">
    <property type="nucleotide sequence ID" value="NZ_JBHSKI010000009.1"/>
</dbReference>
<organism evidence="1 2">
    <name type="scientific">Streptomyces mutomycini</name>
    <dbReference type="NCBI Taxonomy" id="284036"/>
    <lineage>
        <taxon>Bacteria</taxon>
        <taxon>Bacillati</taxon>
        <taxon>Actinomycetota</taxon>
        <taxon>Actinomycetes</taxon>
        <taxon>Kitasatosporales</taxon>
        <taxon>Streptomycetaceae</taxon>
        <taxon>Streptomyces</taxon>
    </lineage>
</organism>
<sequence length="216" mass="24260">MISQSAWRRRHVVPAAKEAGLVPDGTKVFRLFGGNGDCALVEFHPHRIDLRREVFFARVSIVPAPQRAWAHRQHWDQARDKAPDASEAMLHWDLIPPAGVALDPTADMPARGNWAYGPDMDPDVCAGELLAMLREHTFPQMRRFLDRDVLNAEMKARSSGFRHRRPPGWAEVLLNVDRVPPAALEATLAGVEMDYPVADEFIAWARAFPVQEATGR</sequence>
<evidence type="ECO:0008006" key="3">
    <source>
        <dbReference type="Google" id="ProtNLM"/>
    </source>
</evidence>
<proteinExistence type="predicted"/>
<reference evidence="2" key="1">
    <citation type="journal article" date="2019" name="Int. J. Syst. Evol. Microbiol.">
        <title>The Global Catalogue of Microorganisms (GCM) 10K type strain sequencing project: providing services to taxonomists for standard genome sequencing and annotation.</title>
        <authorList>
            <consortium name="The Broad Institute Genomics Platform"/>
            <consortium name="The Broad Institute Genome Sequencing Center for Infectious Disease"/>
            <person name="Wu L."/>
            <person name="Ma J."/>
        </authorList>
    </citation>
    <scope>NUCLEOTIDE SEQUENCE [LARGE SCALE GENOMIC DNA]</scope>
    <source>
        <strain evidence="2">CGMCC 4.1721</strain>
    </source>
</reference>
<dbReference type="EMBL" id="JBHSKI010000009">
    <property type="protein sequence ID" value="MFC5173012.1"/>
    <property type="molecule type" value="Genomic_DNA"/>
</dbReference>
<evidence type="ECO:0000313" key="1">
    <source>
        <dbReference type="EMBL" id="MFC5173012.1"/>
    </source>
</evidence>
<protein>
    <recommendedName>
        <fullName evidence="3">DUF4304 domain-containing protein</fullName>
    </recommendedName>
</protein>
<dbReference type="Proteomes" id="UP001596208">
    <property type="component" value="Unassembled WGS sequence"/>
</dbReference>
<comment type="caution">
    <text evidence="1">The sequence shown here is derived from an EMBL/GenBank/DDBJ whole genome shotgun (WGS) entry which is preliminary data.</text>
</comment>